<sequence>MGGRTTMWPKTIHWQDIRFGVEIEFVGGAPEQVELLPGWIMSLDERQIDEQGNESGSELKPPPMLWSERGQIDEMLRRLLRQGAAANWSCGLHVHVDLRQWGEPIVTPLLETALSVQAALRTLLGTSEHREIFCPPVTGDMLERYRDEPSEKALRYRNGRPQSHRCGINAAASYDIGTVEIRYANGSLDYDEIIRTVELCLRFVSAVGAGRRLSADPKLLANELEAPVDGYPPEVPPPQWYKERIWLENALVPVMTTIVRQMVRDGEILHILPVPEGIAVSVENPDGPLCSYKFRPTGTGWELISD</sequence>
<comment type="caution">
    <text evidence="1">The sequence shown here is derived from an EMBL/GenBank/DDBJ whole genome shotgun (WGS) entry which is preliminary data.</text>
</comment>
<accession>A0A329MI27</accession>
<gene>
    <name evidence="1" type="ORF">DQG23_19250</name>
</gene>
<evidence type="ECO:0000313" key="1">
    <source>
        <dbReference type="EMBL" id="RAV19601.1"/>
    </source>
</evidence>
<protein>
    <recommendedName>
        <fullName evidence="3">Amidoligase</fullName>
    </recommendedName>
</protein>
<dbReference type="Proteomes" id="UP000250369">
    <property type="component" value="Unassembled WGS sequence"/>
</dbReference>
<proteinExistence type="predicted"/>
<evidence type="ECO:0008006" key="3">
    <source>
        <dbReference type="Google" id="ProtNLM"/>
    </source>
</evidence>
<dbReference type="EMBL" id="QMFB01000011">
    <property type="protein sequence ID" value="RAV19601.1"/>
    <property type="molecule type" value="Genomic_DNA"/>
</dbReference>
<dbReference type="Pfam" id="PF12224">
    <property type="entry name" value="Amidoligase_2"/>
    <property type="match status" value="1"/>
</dbReference>
<name>A0A329MI27_9BACL</name>
<evidence type="ECO:0000313" key="2">
    <source>
        <dbReference type="Proteomes" id="UP000250369"/>
    </source>
</evidence>
<dbReference type="AlphaFoldDB" id="A0A329MI27"/>
<keyword evidence="2" id="KW-1185">Reference proteome</keyword>
<dbReference type="InterPro" id="IPR022025">
    <property type="entry name" value="Amidoligase_2"/>
</dbReference>
<reference evidence="1 2" key="1">
    <citation type="journal article" date="2009" name="Int. J. Syst. Evol. Microbiol.">
        <title>Paenibacillus contaminans sp. nov., isolated from a contaminated laboratory plate.</title>
        <authorList>
            <person name="Chou J.H."/>
            <person name="Lee J.H."/>
            <person name="Lin M.C."/>
            <person name="Chang P.S."/>
            <person name="Arun A.B."/>
            <person name="Young C.C."/>
            <person name="Chen W.M."/>
        </authorList>
    </citation>
    <scope>NUCLEOTIDE SEQUENCE [LARGE SCALE GENOMIC DNA]</scope>
    <source>
        <strain evidence="1 2">CKOBP-6</strain>
    </source>
</reference>
<organism evidence="1 2">
    <name type="scientific">Paenibacillus contaminans</name>
    <dbReference type="NCBI Taxonomy" id="450362"/>
    <lineage>
        <taxon>Bacteria</taxon>
        <taxon>Bacillati</taxon>
        <taxon>Bacillota</taxon>
        <taxon>Bacilli</taxon>
        <taxon>Bacillales</taxon>
        <taxon>Paenibacillaceae</taxon>
        <taxon>Paenibacillus</taxon>
    </lineage>
</organism>